<evidence type="ECO:0000313" key="4">
    <source>
        <dbReference type="Proteomes" id="UP000468766"/>
    </source>
</evidence>
<dbReference type="PANTHER" id="PTHR13932:SF1">
    <property type="entry name" value="OXYGEN-INDEPENDENT COPROPORPHYRINOGEN-III OXIDASE-LIKE PROTEIN HEMZ"/>
    <property type="match status" value="1"/>
</dbReference>
<dbReference type="EC" id="1.3.98.3" evidence="3"/>
<dbReference type="Proteomes" id="UP000468766">
    <property type="component" value="Unassembled WGS sequence"/>
</dbReference>
<evidence type="ECO:0000256" key="1">
    <source>
        <dbReference type="SAM" id="MobiDB-lite"/>
    </source>
</evidence>
<dbReference type="RefSeq" id="WP_151621620.1">
    <property type="nucleotide sequence ID" value="NZ_WBXO01000013.1"/>
</dbReference>
<reference evidence="3 4" key="1">
    <citation type="submission" date="2019-10" db="EMBL/GenBank/DDBJ databases">
        <title>Whole-genome sequence of the extremophile Heliorestis acidaminivorans DSM 24790.</title>
        <authorList>
            <person name="Kyndt J.A."/>
            <person name="Meyer T.E."/>
        </authorList>
    </citation>
    <scope>NUCLEOTIDE SEQUENCE [LARGE SCALE GENOMIC DNA]</scope>
    <source>
        <strain evidence="3 4">DSM 24790</strain>
    </source>
</reference>
<dbReference type="InterPro" id="IPR023995">
    <property type="entry name" value="HemZ"/>
</dbReference>
<dbReference type="GO" id="GO:0051989">
    <property type="term" value="F:coproporphyrinogen dehydrogenase activity"/>
    <property type="evidence" value="ECO:0007669"/>
    <property type="project" value="UniProtKB-EC"/>
</dbReference>
<dbReference type="InterPro" id="IPR007197">
    <property type="entry name" value="rSAM"/>
</dbReference>
<dbReference type="SFLD" id="SFLDG01065">
    <property type="entry name" value="anaerobic_coproporphyrinogen-I"/>
    <property type="match status" value="1"/>
</dbReference>
<sequence length="526" mass="59505">MEVHLRGVPSRYGITLQEILWLFFPEGQIKIEEPSQLEPTATSKQMQSKVSSKKEEEQAYIEINYQKTESQITVTCRFSRADREGLGQGQASLPKKPQEALPTTDNSNNNQSEENIIRRLTKLALLRSLEAYTGRPANPWGTLTGVRPTKIVHRSLDNGQSIKAIYDELMSDYAVSKEKSQLLIEVALRQRPFFLQTEEDYNKVGVYIGIPFCPTRCLYCSFPSYDLKRYGSWIVPVMTALQQEIEALGQIMKRTGQEVQSIYIGGGTPTTLSATQLASLLQVVEENLISPATVEFTVEGGRPDTLDREKMKIMRHYNVNRLSINPQTMNNDTLQRIGRCHCAADVVNMVELARDIGIPSINMDIILGLPGETVASVERTMNRISWLKPENLTIHTMAVKRASRLTAEKEQWNLPPVEEVTSMLTVAQEKATTKGLKPYYLYRQKRILANLENIGYAISGKECIYNIQVMEERQTIWGLGVGSATKIIKAPTGLVLDNWHNPKDPQNYVERIEEIIERKIKKAEGK</sequence>
<dbReference type="Pfam" id="PF04055">
    <property type="entry name" value="Radical_SAM"/>
    <property type="match status" value="1"/>
</dbReference>
<dbReference type="AlphaFoldDB" id="A0A6I0EZR3"/>
<dbReference type="PANTHER" id="PTHR13932">
    <property type="entry name" value="COPROPORPHYRINIGEN III OXIDASE"/>
    <property type="match status" value="1"/>
</dbReference>
<feature type="domain" description="Radical SAM core" evidence="2">
    <location>
        <begin position="198"/>
        <end position="437"/>
    </location>
</feature>
<feature type="region of interest" description="Disordered" evidence="1">
    <location>
        <begin position="85"/>
        <end position="114"/>
    </location>
</feature>
<dbReference type="EMBL" id="WBXO01000013">
    <property type="protein sequence ID" value="KAB2951264.1"/>
    <property type="molecule type" value="Genomic_DNA"/>
</dbReference>
<organism evidence="3 4">
    <name type="scientific">Heliorestis acidaminivorans</name>
    <dbReference type="NCBI Taxonomy" id="553427"/>
    <lineage>
        <taxon>Bacteria</taxon>
        <taxon>Bacillati</taxon>
        <taxon>Bacillota</taxon>
        <taxon>Clostridia</taxon>
        <taxon>Eubacteriales</taxon>
        <taxon>Heliobacteriaceae</taxon>
        <taxon>Heliorestis</taxon>
    </lineage>
</organism>
<dbReference type="GO" id="GO:0006779">
    <property type="term" value="P:porphyrin-containing compound biosynthetic process"/>
    <property type="evidence" value="ECO:0007669"/>
    <property type="project" value="TreeGrafter"/>
</dbReference>
<dbReference type="GO" id="GO:0051539">
    <property type="term" value="F:4 iron, 4 sulfur cluster binding"/>
    <property type="evidence" value="ECO:0007669"/>
    <property type="project" value="TreeGrafter"/>
</dbReference>
<dbReference type="InterPro" id="IPR006638">
    <property type="entry name" value="Elp3/MiaA/NifB-like_rSAM"/>
</dbReference>
<dbReference type="SUPFAM" id="SSF102114">
    <property type="entry name" value="Radical SAM enzymes"/>
    <property type="match status" value="1"/>
</dbReference>
<dbReference type="InterPro" id="IPR034505">
    <property type="entry name" value="Coproporphyrinogen-III_oxidase"/>
</dbReference>
<dbReference type="InterPro" id="IPR058240">
    <property type="entry name" value="rSAM_sf"/>
</dbReference>
<dbReference type="SFLD" id="SFLDS00029">
    <property type="entry name" value="Radical_SAM"/>
    <property type="match status" value="1"/>
</dbReference>
<evidence type="ECO:0000313" key="3">
    <source>
        <dbReference type="EMBL" id="KAB2951264.1"/>
    </source>
</evidence>
<dbReference type="InterPro" id="IPR023404">
    <property type="entry name" value="rSAM_horseshoe"/>
</dbReference>
<gene>
    <name evidence="3" type="primary">hemZ</name>
    <name evidence="3" type="ORF">F9B85_12920</name>
</gene>
<comment type="caution">
    <text evidence="3">The sequence shown here is derived from an EMBL/GenBank/DDBJ whole genome shotgun (WGS) entry which is preliminary data.</text>
</comment>
<proteinExistence type="predicted"/>
<keyword evidence="3" id="KW-0560">Oxidoreductase</keyword>
<accession>A0A6I0EZR3</accession>
<dbReference type="SFLD" id="SFLDF00310">
    <property type="entry name" value="oxygen-independent_coproporphy"/>
    <property type="match status" value="1"/>
</dbReference>
<dbReference type="SFLD" id="SFLDG01082">
    <property type="entry name" value="B12-binding_domain_containing"/>
    <property type="match status" value="1"/>
</dbReference>
<name>A0A6I0EZR3_9FIRM</name>
<dbReference type="PROSITE" id="PS51918">
    <property type="entry name" value="RADICAL_SAM"/>
    <property type="match status" value="1"/>
</dbReference>
<dbReference type="Gene3D" id="3.80.30.20">
    <property type="entry name" value="tm_1862 like domain"/>
    <property type="match status" value="1"/>
</dbReference>
<dbReference type="OrthoDB" id="9808022at2"/>
<dbReference type="GO" id="GO:0005737">
    <property type="term" value="C:cytoplasm"/>
    <property type="evidence" value="ECO:0007669"/>
    <property type="project" value="TreeGrafter"/>
</dbReference>
<dbReference type="NCBIfam" id="TIGR03994">
    <property type="entry name" value="rSAM_HemZ"/>
    <property type="match status" value="1"/>
</dbReference>
<protein>
    <submittedName>
        <fullName evidence="3">Coproporphyrinogen dehydrogenase HemZ</fullName>
        <ecNumber evidence="3">1.3.98.3</ecNumber>
    </submittedName>
</protein>
<evidence type="ECO:0000259" key="2">
    <source>
        <dbReference type="PROSITE" id="PS51918"/>
    </source>
</evidence>
<dbReference type="SMART" id="SM00729">
    <property type="entry name" value="Elp3"/>
    <property type="match status" value="1"/>
</dbReference>
<keyword evidence="4" id="KW-1185">Reference proteome</keyword>